<evidence type="ECO:0000313" key="8">
    <source>
        <dbReference type="Proteomes" id="UP001319200"/>
    </source>
</evidence>
<feature type="domain" description="RDD" evidence="6">
    <location>
        <begin position="18"/>
        <end position="113"/>
    </location>
</feature>
<proteinExistence type="predicted"/>
<keyword evidence="2 5" id="KW-0812">Transmembrane</keyword>
<evidence type="ECO:0000256" key="4">
    <source>
        <dbReference type="ARBA" id="ARBA00023136"/>
    </source>
</evidence>
<dbReference type="EMBL" id="JAHESF010000101">
    <property type="protein sequence ID" value="MBT1701624.1"/>
    <property type="molecule type" value="Genomic_DNA"/>
</dbReference>
<evidence type="ECO:0000256" key="1">
    <source>
        <dbReference type="ARBA" id="ARBA00004141"/>
    </source>
</evidence>
<evidence type="ECO:0000259" key="6">
    <source>
        <dbReference type="Pfam" id="PF06271"/>
    </source>
</evidence>
<gene>
    <name evidence="7" type="ORF">KK083_32345</name>
</gene>
<accession>A0AAP2DVR3</accession>
<organism evidence="7 8">
    <name type="scientific">Chryseosolibacter histidini</name>
    <dbReference type="NCBI Taxonomy" id="2782349"/>
    <lineage>
        <taxon>Bacteria</taxon>
        <taxon>Pseudomonadati</taxon>
        <taxon>Bacteroidota</taxon>
        <taxon>Cytophagia</taxon>
        <taxon>Cytophagales</taxon>
        <taxon>Chryseotaleaceae</taxon>
        <taxon>Chryseosolibacter</taxon>
    </lineage>
</organism>
<name>A0AAP2DVR3_9BACT</name>
<dbReference type="Proteomes" id="UP001319200">
    <property type="component" value="Unassembled WGS sequence"/>
</dbReference>
<keyword evidence="4 5" id="KW-0472">Membrane</keyword>
<keyword evidence="8" id="KW-1185">Reference proteome</keyword>
<comment type="caution">
    <text evidence="7">The sequence shown here is derived from an EMBL/GenBank/DDBJ whole genome shotgun (WGS) entry which is preliminary data.</text>
</comment>
<evidence type="ECO:0000313" key="7">
    <source>
        <dbReference type="EMBL" id="MBT1701624.1"/>
    </source>
</evidence>
<evidence type="ECO:0000256" key="3">
    <source>
        <dbReference type="ARBA" id="ARBA00022989"/>
    </source>
</evidence>
<reference evidence="7 8" key="1">
    <citation type="submission" date="2021-05" db="EMBL/GenBank/DDBJ databases">
        <title>A Polyphasic approach of four new species of the genus Ohtaekwangia: Ohtaekwangia histidinii sp. nov., Ohtaekwangia cretensis sp. nov., Ohtaekwangia indiensis sp. nov., Ohtaekwangia reichenbachii sp. nov. from diverse environment.</title>
        <authorList>
            <person name="Octaviana S."/>
        </authorList>
    </citation>
    <scope>NUCLEOTIDE SEQUENCE [LARGE SCALE GENOMIC DNA]</scope>
    <source>
        <strain evidence="7 8">PWU4</strain>
    </source>
</reference>
<dbReference type="PANTHER" id="PTHR38480:SF1">
    <property type="entry name" value="SLR0254 PROTEIN"/>
    <property type="match status" value="1"/>
</dbReference>
<dbReference type="PANTHER" id="PTHR38480">
    <property type="entry name" value="SLR0254 PROTEIN"/>
    <property type="match status" value="1"/>
</dbReference>
<keyword evidence="3 5" id="KW-1133">Transmembrane helix</keyword>
<feature type="non-terminal residue" evidence="7">
    <location>
        <position position="1"/>
    </location>
</feature>
<sequence>PSPLGSWARRGAKDTVSAAGASETAAAVVMFLLMGLFSLYSLVFETLNKGQSIGKMALRIQVIKVAGGKITFSDYAARWVFRLIDIYFSLGAIASILVVSSAKGQRIGDVVANTAVVKTSPKMNLNLDDLLAIHQKSTYTPRNVPARKLQEAES</sequence>
<protein>
    <submittedName>
        <fullName evidence="7">RDD family protein</fullName>
    </submittedName>
</protein>
<comment type="subcellular location">
    <subcellularLocation>
        <location evidence="1">Membrane</location>
        <topology evidence="1">Multi-pass membrane protein</topology>
    </subcellularLocation>
</comment>
<feature type="transmembrane region" description="Helical" evidence="5">
    <location>
        <begin position="79"/>
        <end position="99"/>
    </location>
</feature>
<evidence type="ECO:0000256" key="5">
    <source>
        <dbReference type="SAM" id="Phobius"/>
    </source>
</evidence>
<dbReference type="AlphaFoldDB" id="A0AAP2DVR3"/>
<dbReference type="RefSeq" id="WP_254170303.1">
    <property type="nucleotide sequence ID" value="NZ_JAHESF010000101.1"/>
</dbReference>
<dbReference type="GO" id="GO:0016020">
    <property type="term" value="C:membrane"/>
    <property type="evidence" value="ECO:0007669"/>
    <property type="project" value="UniProtKB-SubCell"/>
</dbReference>
<feature type="transmembrane region" description="Helical" evidence="5">
    <location>
        <begin position="25"/>
        <end position="44"/>
    </location>
</feature>
<dbReference type="Pfam" id="PF06271">
    <property type="entry name" value="RDD"/>
    <property type="match status" value="1"/>
</dbReference>
<dbReference type="InterPro" id="IPR010432">
    <property type="entry name" value="RDD"/>
</dbReference>
<evidence type="ECO:0000256" key="2">
    <source>
        <dbReference type="ARBA" id="ARBA00022692"/>
    </source>
</evidence>